<sequence length="104" mass="12033">MLWNCVNNPGNFCYVCGETTFVAQKRTNNLVVRTAYFLYLEGNVGEQDKTWASHACCNFYSVRLREWLDGKKCSMQFAVPIVWREPTNPVNNCYFCMTPPQNMG</sequence>
<organism evidence="1 2">
    <name type="scientific">Trichonephila clavata</name>
    <name type="common">Joro spider</name>
    <name type="synonym">Nephila clavata</name>
    <dbReference type="NCBI Taxonomy" id="2740835"/>
    <lineage>
        <taxon>Eukaryota</taxon>
        <taxon>Metazoa</taxon>
        <taxon>Ecdysozoa</taxon>
        <taxon>Arthropoda</taxon>
        <taxon>Chelicerata</taxon>
        <taxon>Arachnida</taxon>
        <taxon>Araneae</taxon>
        <taxon>Araneomorphae</taxon>
        <taxon>Entelegynae</taxon>
        <taxon>Araneoidea</taxon>
        <taxon>Nephilidae</taxon>
        <taxon>Trichonephila</taxon>
    </lineage>
</organism>
<evidence type="ECO:0000313" key="2">
    <source>
        <dbReference type="Proteomes" id="UP000887116"/>
    </source>
</evidence>
<comment type="caution">
    <text evidence="1">The sequence shown here is derived from an EMBL/GenBank/DDBJ whole genome shotgun (WGS) entry which is preliminary data.</text>
</comment>
<evidence type="ECO:0000313" key="1">
    <source>
        <dbReference type="EMBL" id="GFR22951.1"/>
    </source>
</evidence>
<dbReference type="OrthoDB" id="7890494at2759"/>
<reference evidence="1" key="1">
    <citation type="submission" date="2020-07" db="EMBL/GenBank/DDBJ databases">
        <title>Multicomponent nature underlies the extraordinary mechanical properties of spider dragline silk.</title>
        <authorList>
            <person name="Kono N."/>
            <person name="Nakamura H."/>
            <person name="Mori M."/>
            <person name="Yoshida Y."/>
            <person name="Ohtoshi R."/>
            <person name="Malay A.D."/>
            <person name="Moran D.A.P."/>
            <person name="Tomita M."/>
            <person name="Numata K."/>
            <person name="Arakawa K."/>
        </authorList>
    </citation>
    <scope>NUCLEOTIDE SEQUENCE</scope>
</reference>
<proteinExistence type="predicted"/>
<protein>
    <submittedName>
        <fullName evidence="1">Uncharacterized protein</fullName>
    </submittedName>
</protein>
<dbReference type="AlphaFoldDB" id="A0A8X6HFG6"/>
<accession>A0A8X6HFG6</accession>
<name>A0A8X6HFG6_TRICU</name>
<keyword evidence="2" id="KW-1185">Reference proteome</keyword>
<dbReference type="EMBL" id="BMAO01018377">
    <property type="protein sequence ID" value="GFR22951.1"/>
    <property type="molecule type" value="Genomic_DNA"/>
</dbReference>
<gene>
    <name evidence="1" type="primary">AVEN_109585_1</name>
    <name evidence="1" type="ORF">TNCT_93071</name>
</gene>
<dbReference type="Proteomes" id="UP000887116">
    <property type="component" value="Unassembled WGS sequence"/>
</dbReference>